<keyword evidence="4" id="KW-1185">Reference proteome</keyword>
<sequence length="84" mass="9819">MEKHVDDEVLIQIIKTQHSILNLLNHTLNDTVIHQKSLPKHEQNTDLINLAEQTRRVIAKKPKLKAAYKKLTDDSRFNFDGYLE</sequence>
<reference evidence="2 3" key="1">
    <citation type="submission" date="2016-10" db="EMBL/GenBank/DDBJ databases">
        <authorList>
            <person name="de Groot N.N."/>
        </authorList>
    </citation>
    <scope>NUCLEOTIDE SEQUENCE [LARGE SCALE GENOMIC DNA]</scope>
    <source>
        <strain evidence="2 3">DSM 17073</strain>
    </source>
</reference>
<protein>
    <submittedName>
        <fullName evidence="2">Uncharacterized protein</fullName>
    </submittedName>
</protein>
<dbReference type="STRING" id="306540.SAMN05421839_11165"/>
<dbReference type="RefSeq" id="WP_089831330.1">
    <property type="nucleotide sequence ID" value="NZ_BJWI01000010.1"/>
</dbReference>
<organism evidence="2 3">
    <name type="scientific">Halolactibacillus halophilus</name>
    <dbReference type="NCBI Taxonomy" id="306540"/>
    <lineage>
        <taxon>Bacteria</taxon>
        <taxon>Bacillati</taxon>
        <taxon>Bacillota</taxon>
        <taxon>Bacilli</taxon>
        <taxon>Bacillales</taxon>
        <taxon>Bacillaceae</taxon>
        <taxon>Halolactibacillus</taxon>
    </lineage>
</organism>
<dbReference type="Proteomes" id="UP000321547">
    <property type="component" value="Unassembled WGS sequence"/>
</dbReference>
<gene>
    <name evidence="1" type="ORF">HHA03_10140</name>
    <name evidence="2" type="ORF">SAMN05421839_11165</name>
</gene>
<evidence type="ECO:0000313" key="4">
    <source>
        <dbReference type="Proteomes" id="UP000321547"/>
    </source>
</evidence>
<dbReference type="AlphaFoldDB" id="A0A1I5NX29"/>
<dbReference type="EMBL" id="BJWI01000010">
    <property type="protein sequence ID" value="GEM01482.1"/>
    <property type="molecule type" value="Genomic_DNA"/>
</dbReference>
<dbReference type="OrthoDB" id="2972768at2"/>
<reference evidence="1 4" key="2">
    <citation type="submission" date="2019-07" db="EMBL/GenBank/DDBJ databases">
        <title>Whole genome shotgun sequence of Halolactibacillus halophilus NBRC 100868.</title>
        <authorList>
            <person name="Hosoyama A."/>
            <person name="Uohara A."/>
            <person name="Ohji S."/>
            <person name="Ichikawa N."/>
        </authorList>
    </citation>
    <scope>NUCLEOTIDE SEQUENCE [LARGE SCALE GENOMIC DNA]</scope>
    <source>
        <strain evidence="1 4">NBRC 100868</strain>
    </source>
</reference>
<evidence type="ECO:0000313" key="3">
    <source>
        <dbReference type="Proteomes" id="UP000242243"/>
    </source>
</evidence>
<dbReference type="EMBL" id="FOXC01000011">
    <property type="protein sequence ID" value="SFP26190.1"/>
    <property type="molecule type" value="Genomic_DNA"/>
</dbReference>
<name>A0A1I5NX29_9BACI</name>
<accession>A0A1I5NX29</accession>
<evidence type="ECO:0000313" key="1">
    <source>
        <dbReference type="EMBL" id="GEM01482.1"/>
    </source>
</evidence>
<proteinExistence type="predicted"/>
<dbReference type="Proteomes" id="UP000242243">
    <property type="component" value="Unassembled WGS sequence"/>
</dbReference>
<evidence type="ECO:0000313" key="2">
    <source>
        <dbReference type="EMBL" id="SFP26190.1"/>
    </source>
</evidence>